<dbReference type="SMART" id="SM00355">
    <property type="entry name" value="ZnF_C2H2"/>
    <property type="match status" value="2"/>
</dbReference>
<dbReference type="GO" id="GO:0008270">
    <property type="term" value="F:zinc ion binding"/>
    <property type="evidence" value="ECO:0007669"/>
    <property type="project" value="UniProtKB-KW"/>
</dbReference>
<dbReference type="Gene3D" id="3.30.160.60">
    <property type="entry name" value="Classic Zinc Finger"/>
    <property type="match status" value="1"/>
</dbReference>
<dbReference type="PROSITE" id="PS00028">
    <property type="entry name" value="ZINC_FINGER_C2H2_1"/>
    <property type="match status" value="2"/>
</dbReference>
<evidence type="ECO:0000256" key="2">
    <source>
        <dbReference type="ARBA" id="ARBA00022771"/>
    </source>
</evidence>
<dbReference type="GO" id="GO:0003676">
    <property type="term" value="F:nucleic acid binding"/>
    <property type="evidence" value="ECO:0007669"/>
    <property type="project" value="InterPro"/>
</dbReference>
<dbReference type="Pfam" id="PF00226">
    <property type="entry name" value="DnaJ"/>
    <property type="match status" value="1"/>
</dbReference>
<dbReference type="InterPro" id="IPR013087">
    <property type="entry name" value="Znf_C2H2_type"/>
</dbReference>
<dbReference type="InterPro" id="IPR022755">
    <property type="entry name" value="Znf_C2H2_jaz"/>
</dbReference>
<dbReference type="Gene3D" id="1.10.287.110">
    <property type="entry name" value="DnaJ domain"/>
    <property type="match status" value="1"/>
</dbReference>
<feature type="compositionally biased region" description="Polar residues" evidence="5">
    <location>
        <begin position="455"/>
        <end position="480"/>
    </location>
</feature>
<feature type="region of interest" description="Disordered" evidence="5">
    <location>
        <begin position="389"/>
        <end position="561"/>
    </location>
</feature>
<dbReference type="InterPro" id="IPR054076">
    <property type="entry name" value="ZUO1-like_ZHD"/>
</dbReference>
<keyword evidence="2 4" id="KW-0863">Zinc-finger</keyword>
<evidence type="ECO:0000256" key="3">
    <source>
        <dbReference type="ARBA" id="ARBA00022833"/>
    </source>
</evidence>
<dbReference type="PANTHER" id="PTHR44029">
    <property type="entry name" value="DNAJ HOMOLOG SUBFAMILY C MEMBER 21"/>
    <property type="match status" value="1"/>
</dbReference>
<name>A0A9P5YCV4_9AGAR</name>
<evidence type="ECO:0000256" key="4">
    <source>
        <dbReference type="PROSITE-ProRule" id="PRU00042"/>
    </source>
</evidence>
<feature type="region of interest" description="Disordered" evidence="5">
    <location>
        <begin position="1"/>
        <end position="21"/>
    </location>
</feature>
<keyword evidence="1" id="KW-0479">Metal-binding</keyword>
<dbReference type="AlphaFoldDB" id="A0A9P5YCV4"/>
<dbReference type="PANTHER" id="PTHR44029:SF1">
    <property type="entry name" value="DNAJ HOMOLOG SUBFAMILY C MEMBER 21"/>
    <property type="match status" value="1"/>
</dbReference>
<proteinExistence type="predicted"/>
<dbReference type="InterPro" id="IPR018253">
    <property type="entry name" value="DnaJ_domain_CS"/>
</dbReference>
<reference evidence="8" key="1">
    <citation type="submission" date="2020-11" db="EMBL/GenBank/DDBJ databases">
        <authorList>
            <consortium name="DOE Joint Genome Institute"/>
            <person name="Ahrendt S."/>
            <person name="Riley R."/>
            <person name="Andreopoulos W."/>
            <person name="Labutti K."/>
            <person name="Pangilinan J."/>
            <person name="Ruiz-Duenas F.J."/>
            <person name="Barrasa J.M."/>
            <person name="Sanchez-Garcia M."/>
            <person name="Camarero S."/>
            <person name="Miyauchi S."/>
            <person name="Serrano A."/>
            <person name="Linde D."/>
            <person name="Babiker R."/>
            <person name="Drula E."/>
            <person name="Ayuso-Fernandez I."/>
            <person name="Pacheco R."/>
            <person name="Padilla G."/>
            <person name="Ferreira P."/>
            <person name="Barriuso J."/>
            <person name="Kellner H."/>
            <person name="Castanera R."/>
            <person name="Alfaro M."/>
            <person name="Ramirez L."/>
            <person name="Pisabarro A.G."/>
            <person name="Kuo A."/>
            <person name="Tritt A."/>
            <person name="Lipzen A."/>
            <person name="He G."/>
            <person name="Yan M."/>
            <person name="Ng V."/>
            <person name="Cullen D."/>
            <person name="Martin F."/>
            <person name="Rosso M.-N."/>
            <person name="Henrissat B."/>
            <person name="Hibbett D."/>
            <person name="Martinez A.T."/>
            <person name="Grigoriev I.V."/>
        </authorList>
    </citation>
    <scope>NUCLEOTIDE SEQUENCE</scope>
    <source>
        <strain evidence="8">CBS 247.69</strain>
    </source>
</reference>
<accession>A0A9P5YCV4</accession>
<dbReference type="CDD" id="cd06257">
    <property type="entry name" value="DnaJ"/>
    <property type="match status" value="1"/>
</dbReference>
<evidence type="ECO:0000256" key="5">
    <source>
        <dbReference type="SAM" id="MobiDB-lite"/>
    </source>
</evidence>
<dbReference type="Pfam" id="PF12171">
    <property type="entry name" value="zf-C2H2_jaz"/>
    <property type="match status" value="1"/>
</dbReference>
<evidence type="ECO:0000259" key="7">
    <source>
        <dbReference type="PROSITE" id="PS50157"/>
    </source>
</evidence>
<evidence type="ECO:0000313" key="8">
    <source>
        <dbReference type="EMBL" id="KAF9466452.1"/>
    </source>
</evidence>
<feature type="compositionally biased region" description="Basic residues" evidence="5">
    <location>
        <begin position="595"/>
        <end position="604"/>
    </location>
</feature>
<feature type="compositionally biased region" description="Polar residues" evidence="5">
    <location>
        <begin position="488"/>
        <end position="501"/>
    </location>
</feature>
<dbReference type="SUPFAM" id="SSF57667">
    <property type="entry name" value="beta-beta-alpha zinc fingers"/>
    <property type="match status" value="1"/>
</dbReference>
<dbReference type="EMBL" id="MU150241">
    <property type="protein sequence ID" value="KAF9466452.1"/>
    <property type="molecule type" value="Genomic_DNA"/>
</dbReference>
<evidence type="ECO:0000259" key="6">
    <source>
        <dbReference type="PROSITE" id="PS50076"/>
    </source>
</evidence>
<evidence type="ECO:0000256" key="1">
    <source>
        <dbReference type="ARBA" id="ARBA00022723"/>
    </source>
</evidence>
<comment type="caution">
    <text evidence="8">The sequence shown here is derived from an EMBL/GenBank/DDBJ whole genome shotgun (WGS) entry which is preliminary data.</text>
</comment>
<protein>
    <recommendedName>
        <fullName evidence="10">DnaJ-domain-containing protein</fullName>
    </recommendedName>
</protein>
<dbReference type="InterPro" id="IPR003604">
    <property type="entry name" value="Matrin/U1-like-C_Znf_C2H2"/>
</dbReference>
<feature type="domain" description="J" evidence="6">
    <location>
        <begin position="23"/>
        <end position="89"/>
    </location>
</feature>
<dbReference type="PROSITE" id="PS00636">
    <property type="entry name" value="DNAJ_1"/>
    <property type="match status" value="1"/>
</dbReference>
<feature type="region of interest" description="Disordered" evidence="5">
    <location>
        <begin position="584"/>
        <end position="604"/>
    </location>
</feature>
<feature type="domain" description="C2H2-type" evidence="7">
    <location>
        <begin position="559"/>
        <end position="588"/>
    </location>
</feature>
<keyword evidence="3" id="KW-0862">Zinc</keyword>
<sequence>MGARESTGRSTGPEVPVSEAAPDYYQLLDVDENATADEIKKSFRRLALIHHPDKNKDDTDGATKRFAELQQAYEVLSDEQERAWYDSHKASMVPEADEETVFEEIRKGAPPPRSRDRGLTVRHLSRFFDSTLWSGFDDGQDSFFSIYRNLFARLQAEEALLNTDADFPSFGYSFWPWTSDKGESAKGAKNFYAVWVNFSTAKDFLWFEQWNIAEAPDRRVRRLMEKDNKKARDDAKRDYNDTIRSLAKFIRKRDPRYKAYLSHQSELSQAQGLGSGAPVGGPNRKRAKPIEEFVEQEWQRVDIRNLHADLDWAAAEGEDSEEWECVACHKVFRSEAAWDSHERSKKHMKEVERLKRNMLEDDEELGLDGEPEDEGLELSLGVTDIIDTLSSPSLAPETGPIDEDQYPIPELFPSEDTVGNDGRPPNSEKTEKNLGKTRQETQTRTERRAIKKRQPSTAQHTSPQEYTSSTYNDSRLNLTGSEEGARTGQLSETDSAPSRQDLNGAPTMYNDVELSTPLNNRDPPVKHEENVVPELSKREKRRAREAKKAVAGETKESSHQCNVCRQPFGSKAKLFAHIKEKGHALAVPEDGGGNKGKRGKKGTR</sequence>
<feature type="compositionally biased region" description="Basic and acidic residues" evidence="5">
    <location>
        <begin position="546"/>
        <end position="558"/>
    </location>
</feature>
<dbReference type="InterPro" id="IPR051964">
    <property type="entry name" value="Chaperone_stress_response"/>
</dbReference>
<dbReference type="OrthoDB" id="5894at2759"/>
<dbReference type="Proteomes" id="UP000807353">
    <property type="component" value="Unassembled WGS sequence"/>
</dbReference>
<feature type="domain" description="C2H2-type" evidence="7">
    <location>
        <begin position="323"/>
        <end position="352"/>
    </location>
</feature>
<dbReference type="InterPro" id="IPR036869">
    <property type="entry name" value="J_dom_sf"/>
</dbReference>
<evidence type="ECO:0000313" key="9">
    <source>
        <dbReference type="Proteomes" id="UP000807353"/>
    </source>
</evidence>
<dbReference type="PROSITE" id="PS50157">
    <property type="entry name" value="ZINC_FINGER_C2H2_2"/>
    <property type="match status" value="2"/>
</dbReference>
<dbReference type="SMART" id="SM00271">
    <property type="entry name" value="DnaJ"/>
    <property type="match status" value="1"/>
</dbReference>
<dbReference type="PRINTS" id="PR00625">
    <property type="entry name" value="JDOMAIN"/>
</dbReference>
<dbReference type="InterPro" id="IPR001623">
    <property type="entry name" value="DnaJ_domain"/>
</dbReference>
<dbReference type="GO" id="GO:0005737">
    <property type="term" value="C:cytoplasm"/>
    <property type="evidence" value="ECO:0007669"/>
    <property type="project" value="TreeGrafter"/>
</dbReference>
<evidence type="ECO:0008006" key="10">
    <source>
        <dbReference type="Google" id="ProtNLM"/>
    </source>
</evidence>
<organism evidence="8 9">
    <name type="scientific">Collybia nuda</name>
    <dbReference type="NCBI Taxonomy" id="64659"/>
    <lineage>
        <taxon>Eukaryota</taxon>
        <taxon>Fungi</taxon>
        <taxon>Dikarya</taxon>
        <taxon>Basidiomycota</taxon>
        <taxon>Agaricomycotina</taxon>
        <taxon>Agaricomycetes</taxon>
        <taxon>Agaricomycetidae</taxon>
        <taxon>Agaricales</taxon>
        <taxon>Tricholomatineae</taxon>
        <taxon>Clitocybaceae</taxon>
        <taxon>Collybia</taxon>
    </lineage>
</organism>
<dbReference type="PROSITE" id="PS50076">
    <property type="entry name" value="DNAJ_2"/>
    <property type="match status" value="1"/>
</dbReference>
<feature type="compositionally biased region" description="Basic and acidic residues" evidence="5">
    <location>
        <begin position="426"/>
        <end position="448"/>
    </location>
</feature>
<dbReference type="InterPro" id="IPR036236">
    <property type="entry name" value="Znf_C2H2_sf"/>
</dbReference>
<dbReference type="SUPFAM" id="SSF46565">
    <property type="entry name" value="Chaperone J-domain"/>
    <property type="match status" value="1"/>
</dbReference>
<gene>
    <name evidence="8" type="ORF">BDZ94DRAFT_1319341</name>
</gene>
<keyword evidence="9" id="KW-1185">Reference proteome</keyword>
<dbReference type="SMART" id="SM00451">
    <property type="entry name" value="ZnF_U1"/>
    <property type="match status" value="2"/>
</dbReference>
<dbReference type="Pfam" id="PF21884">
    <property type="entry name" value="ZUO1-like_ZHD"/>
    <property type="match status" value="1"/>
</dbReference>